<evidence type="ECO:0000313" key="2">
    <source>
        <dbReference type="Proteomes" id="UP000232722"/>
    </source>
</evidence>
<evidence type="ECO:0000313" key="1">
    <source>
        <dbReference type="EMBL" id="PKC16100.1"/>
    </source>
</evidence>
<dbReference type="Proteomes" id="UP000232722">
    <property type="component" value="Unassembled WGS sequence"/>
</dbReference>
<reference evidence="1 2" key="2">
    <citation type="submission" date="2017-09" db="EMBL/GenBank/DDBJ databases">
        <title>Extensive intraspecific genome diversity in a model arbuscular mycorrhizal fungus.</title>
        <authorList>
            <person name="Chen E.C."/>
            <person name="Morin E."/>
            <person name="Beaudet D."/>
            <person name="Noel J."/>
            <person name="Ndikumana S."/>
            <person name="Charron P."/>
            <person name="St-Onge C."/>
            <person name="Giorgi J."/>
            <person name="Grigoriev I.V."/>
            <person name="Roux C."/>
            <person name="Martin F.M."/>
            <person name="Corradi N."/>
        </authorList>
    </citation>
    <scope>NUCLEOTIDE SEQUENCE [LARGE SCALE GENOMIC DNA]</scope>
    <source>
        <strain evidence="1 2">A5</strain>
    </source>
</reference>
<dbReference type="VEuPathDB" id="FungiDB:RhiirA1_411665"/>
<proteinExistence type="predicted"/>
<dbReference type="VEuPathDB" id="FungiDB:RhiirFUN_020654"/>
<comment type="caution">
    <text evidence="1">The sequence shown here is derived from an EMBL/GenBank/DDBJ whole genome shotgun (WGS) entry which is preliminary data.</text>
</comment>
<protein>
    <submittedName>
        <fullName evidence="1">Uncharacterized protein</fullName>
    </submittedName>
</protein>
<sequence length="76" mass="8636">MLQDLRRDGILNDVIGCCVKGKIRELRIVDEATGKVELVGQKIGSYNIVPKESYMYTLTLPNYHFLMLTAFKGQMV</sequence>
<accession>A0A2N0QAJ4</accession>
<reference evidence="1 2" key="1">
    <citation type="submission" date="2016-04" db="EMBL/GenBank/DDBJ databases">
        <title>Genome analyses suggest a sexual origin of heterokaryosis in a supposedly ancient asexual fungus.</title>
        <authorList>
            <person name="Ropars J."/>
            <person name="Sedzielewska K."/>
            <person name="Noel J."/>
            <person name="Charron P."/>
            <person name="Farinelli L."/>
            <person name="Marton T."/>
            <person name="Kruger M."/>
            <person name="Pelin A."/>
            <person name="Brachmann A."/>
            <person name="Corradi N."/>
        </authorList>
    </citation>
    <scope>NUCLEOTIDE SEQUENCE [LARGE SCALE GENOMIC DNA]</scope>
    <source>
        <strain evidence="1 2">A5</strain>
    </source>
</reference>
<dbReference type="AlphaFoldDB" id="A0A2N0QAJ4"/>
<dbReference type="EMBL" id="LLXJ01000060">
    <property type="protein sequence ID" value="PKC16100.1"/>
    <property type="molecule type" value="Genomic_DNA"/>
</dbReference>
<organism evidence="1 2">
    <name type="scientific">Rhizophagus irregularis</name>
    <dbReference type="NCBI Taxonomy" id="588596"/>
    <lineage>
        <taxon>Eukaryota</taxon>
        <taxon>Fungi</taxon>
        <taxon>Fungi incertae sedis</taxon>
        <taxon>Mucoromycota</taxon>
        <taxon>Glomeromycotina</taxon>
        <taxon>Glomeromycetes</taxon>
        <taxon>Glomerales</taxon>
        <taxon>Glomeraceae</taxon>
        <taxon>Rhizophagus</taxon>
    </lineage>
</organism>
<name>A0A2N0QAJ4_9GLOM</name>
<gene>
    <name evidence="1" type="ORF">RhiirA5_348160</name>
</gene>